<feature type="region of interest" description="Disordered" evidence="1">
    <location>
        <begin position="399"/>
        <end position="439"/>
    </location>
</feature>
<dbReference type="OrthoDB" id="408631at2759"/>
<proteinExistence type="predicted"/>
<feature type="compositionally biased region" description="Polar residues" evidence="1">
    <location>
        <begin position="399"/>
        <end position="409"/>
    </location>
</feature>
<dbReference type="GeneID" id="27316359"/>
<dbReference type="RefSeq" id="XP_016209903.1">
    <property type="nucleotide sequence ID" value="XM_016362268.1"/>
</dbReference>
<dbReference type="AlphaFoldDB" id="A0A0D2ALR4"/>
<dbReference type="VEuPathDB" id="FungiDB:PV09_08386"/>
<dbReference type="Gene3D" id="3.40.50.1820">
    <property type="entry name" value="alpha/beta hydrolase"/>
    <property type="match status" value="1"/>
</dbReference>
<dbReference type="STRING" id="253628.A0A0D2ALR4"/>
<dbReference type="HOGENOM" id="CLU_012494_3_3_1"/>
<dbReference type="Proteomes" id="UP000053259">
    <property type="component" value="Unassembled WGS sequence"/>
</dbReference>
<feature type="compositionally biased region" description="Basic residues" evidence="1">
    <location>
        <begin position="410"/>
        <end position="420"/>
    </location>
</feature>
<dbReference type="InterPro" id="IPR013094">
    <property type="entry name" value="AB_hydrolase_3"/>
</dbReference>
<evidence type="ECO:0000256" key="1">
    <source>
        <dbReference type="SAM" id="MobiDB-lite"/>
    </source>
</evidence>
<feature type="domain" description="Alpha/beta hydrolase fold-3" evidence="2">
    <location>
        <begin position="85"/>
        <end position="351"/>
    </location>
</feature>
<keyword evidence="4" id="KW-1185">Reference proteome</keyword>
<evidence type="ECO:0000313" key="4">
    <source>
        <dbReference type="Proteomes" id="UP000053259"/>
    </source>
</evidence>
<accession>A0A0D2ALR4</accession>
<dbReference type="PANTHER" id="PTHR23024:SF24">
    <property type="entry name" value="ALPHA_BETA HYDROLASE FOLD-3 DOMAIN-CONTAINING PROTEIN"/>
    <property type="match status" value="1"/>
</dbReference>
<dbReference type="GO" id="GO:0016787">
    <property type="term" value="F:hydrolase activity"/>
    <property type="evidence" value="ECO:0007669"/>
    <property type="project" value="InterPro"/>
</dbReference>
<organism evidence="3 4">
    <name type="scientific">Verruconis gallopava</name>
    <dbReference type="NCBI Taxonomy" id="253628"/>
    <lineage>
        <taxon>Eukaryota</taxon>
        <taxon>Fungi</taxon>
        <taxon>Dikarya</taxon>
        <taxon>Ascomycota</taxon>
        <taxon>Pezizomycotina</taxon>
        <taxon>Dothideomycetes</taxon>
        <taxon>Pleosporomycetidae</taxon>
        <taxon>Venturiales</taxon>
        <taxon>Sympoventuriaceae</taxon>
        <taxon>Verruconis</taxon>
    </lineage>
</organism>
<gene>
    <name evidence="3" type="ORF">PV09_08386</name>
</gene>
<dbReference type="InterPro" id="IPR029058">
    <property type="entry name" value="AB_hydrolase_fold"/>
</dbReference>
<dbReference type="Pfam" id="PF07859">
    <property type="entry name" value="Abhydrolase_3"/>
    <property type="match status" value="1"/>
</dbReference>
<dbReference type="InterPro" id="IPR050466">
    <property type="entry name" value="Carboxylest/Gibb_receptor"/>
</dbReference>
<dbReference type="SUPFAM" id="SSF53474">
    <property type="entry name" value="alpha/beta-Hydrolases"/>
    <property type="match status" value="1"/>
</dbReference>
<sequence length="439" mass="49030">MISSRTLLSMSFGNALSQPFNVLWRSALVKLPRAVPKEILKWTCPQGPHPIVIDLPSPRGKHKIPVFVFVPRSITPERKDPVPVVIDFHGGGFWMGSCLEQAPFCTTMANELDAVVVSVDYRMAPVDSYPAAQEDADDVLHAVLHQSAPGYTVLRDGIRKKILSRWKHAQKKSSTSSVDRSPERAPSLSHIDLDKSKIAVTGFSSGGNLAMNIGMHISGSDGQKEWPSPFPPDHPYPFALVLYYAAIDLQQLPSERTRPPKLPAPKGWWSELNDMLAPAYLPRERAAEYRASPGLAPIESSLHKQARLQFVLAEVDALTPQNDEWLSKASKAGRSDDIVVHRYEDQTHGWTQMPETWLNEEQRRTREDAYNKTIAFIKSTWTNEDLSPLRMQSSSGFLSADVSETQATTKKGHKFWKRSPRSSPRPSRTPSPIQEAGVE</sequence>
<feature type="compositionally biased region" description="Low complexity" evidence="1">
    <location>
        <begin position="421"/>
        <end position="432"/>
    </location>
</feature>
<evidence type="ECO:0000313" key="3">
    <source>
        <dbReference type="EMBL" id="KIW00034.1"/>
    </source>
</evidence>
<dbReference type="InParanoid" id="A0A0D2ALR4"/>
<name>A0A0D2ALR4_9PEZI</name>
<evidence type="ECO:0000259" key="2">
    <source>
        <dbReference type="Pfam" id="PF07859"/>
    </source>
</evidence>
<dbReference type="EMBL" id="KN847568">
    <property type="protein sequence ID" value="KIW00034.1"/>
    <property type="molecule type" value="Genomic_DNA"/>
</dbReference>
<dbReference type="PANTHER" id="PTHR23024">
    <property type="entry name" value="ARYLACETAMIDE DEACETYLASE"/>
    <property type="match status" value="1"/>
</dbReference>
<reference evidence="3 4" key="1">
    <citation type="submission" date="2015-01" db="EMBL/GenBank/DDBJ databases">
        <title>The Genome Sequence of Ochroconis gallopava CBS43764.</title>
        <authorList>
            <consortium name="The Broad Institute Genomics Platform"/>
            <person name="Cuomo C."/>
            <person name="de Hoog S."/>
            <person name="Gorbushina A."/>
            <person name="Stielow B."/>
            <person name="Teixiera M."/>
            <person name="Abouelleil A."/>
            <person name="Chapman S.B."/>
            <person name="Priest M."/>
            <person name="Young S.K."/>
            <person name="Wortman J."/>
            <person name="Nusbaum C."/>
            <person name="Birren B."/>
        </authorList>
    </citation>
    <scope>NUCLEOTIDE SEQUENCE [LARGE SCALE GENOMIC DNA]</scope>
    <source>
        <strain evidence="3 4">CBS 43764</strain>
    </source>
</reference>
<protein>
    <recommendedName>
        <fullName evidence="2">Alpha/beta hydrolase fold-3 domain-containing protein</fullName>
    </recommendedName>
</protein>